<dbReference type="InterPro" id="IPR051882">
    <property type="entry name" value="ATF_bZIP_TF"/>
</dbReference>
<evidence type="ECO:0000256" key="4">
    <source>
        <dbReference type="ARBA" id="ARBA00023125"/>
    </source>
</evidence>
<evidence type="ECO:0000256" key="3">
    <source>
        <dbReference type="ARBA" id="ARBA00023015"/>
    </source>
</evidence>
<evidence type="ECO:0000256" key="5">
    <source>
        <dbReference type="ARBA" id="ARBA00023163"/>
    </source>
</evidence>
<dbReference type="PROSITE" id="PS50217">
    <property type="entry name" value="BZIP"/>
    <property type="match status" value="1"/>
</dbReference>
<dbReference type="AlphaFoldDB" id="A0A2G8JIQ0"/>
<keyword evidence="3" id="KW-0805">Transcription regulation</keyword>
<keyword evidence="4" id="KW-0238">DNA-binding</keyword>
<organism evidence="10 11">
    <name type="scientific">Stichopus japonicus</name>
    <name type="common">Sea cucumber</name>
    <dbReference type="NCBI Taxonomy" id="307972"/>
    <lineage>
        <taxon>Eukaryota</taxon>
        <taxon>Metazoa</taxon>
        <taxon>Echinodermata</taxon>
        <taxon>Eleutherozoa</taxon>
        <taxon>Echinozoa</taxon>
        <taxon>Holothuroidea</taxon>
        <taxon>Aspidochirotacea</taxon>
        <taxon>Aspidochirotida</taxon>
        <taxon>Stichopodidae</taxon>
        <taxon>Apostichopus</taxon>
    </lineage>
</organism>
<comment type="similarity">
    <text evidence="2">Belongs to the bZIP family. ATF subfamily.</text>
</comment>
<comment type="subcellular location">
    <subcellularLocation>
        <location evidence="1">Membrane</location>
        <topology evidence="1">Single-pass membrane protein</topology>
    </subcellularLocation>
</comment>
<dbReference type="Pfam" id="PF00170">
    <property type="entry name" value="bZIP_1"/>
    <property type="match status" value="1"/>
</dbReference>
<dbReference type="GO" id="GO:0000978">
    <property type="term" value="F:RNA polymerase II cis-regulatory region sequence-specific DNA binding"/>
    <property type="evidence" value="ECO:0007669"/>
    <property type="project" value="TreeGrafter"/>
</dbReference>
<dbReference type="GO" id="GO:0030968">
    <property type="term" value="P:endoplasmic reticulum unfolded protein response"/>
    <property type="evidence" value="ECO:0007669"/>
    <property type="project" value="TreeGrafter"/>
</dbReference>
<evidence type="ECO:0000313" key="11">
    <source>
        <dbReference type="Proteomes" id="UP000230750"/>
    </source>
</evidence>
<evidence type="ECO:0000256" key="1">
    <source>
        <dbReference type="ARBA" id="ARBA00004167"/>
    </source>
</evidence>
<dbReference type="PANTHER" id="PTHR46164">
    <property type="entry name" value="ATF6, ISOFORM C"/>
    <property type="match status" value="1"/>
</dbReference>
<dbReference type="EMBL" id="MRZV01001862">
    <property type="protein sequence ID" value="PIK35608.1"/>
    <property type="molecule type" value="Genomic_DNA"/>
</dbReference>
<proteinExistence type="inferred from homology"/>
<gene>
    <name evidence="10" type="ORF">BSL78_27568</name>
</gene>
<dbReference type="Proteomes" id="UP000230750">
    <property type="component" value="Unassembled WGS sequence"/>
</dbReference>
<comment type="caution">
    <text evidence="10">The sequence shown here is derived from an EMBL/GenBank/DDBJ whole genome shotgun (WGS) entry which is preliminary data.</text>
</comment>
<keyword evidence="6" id="KW-0539">Nucleus</keyword>
<name>A0A2G8JIQ0_STIJA</name>
<dbReference type="STRING" id="307972.A0A2G8JIQ0"/>
<evidence type="ECO:0000256" key="7">
    <source>
        <dbReference type="SAM" id="Coils"/>
    </source>
</evidence>
<dbReference type="SMART" id="SM00338">
    <property type="entry name" value="BRLZ"/>
    <property type="match status" value="1"/>
</dbReference>
<dbReference type="GO" id="GO:0016020">
    <property type="term" value="C:membrane"/>
    <property type="evidence" value="ECO:0007669"/>
    <property type="project" value="UniProtKB-SubCell"/>
</dbReference>
<dbReference type="PANTHER" id="PTHR46164:SF3">
    <property type="entry name" value="ATF6, ISOFORM C"/>
    <property type="match status" value="1"/>
</dbReference>
<reference evidence="10 11" key="1">
    <citation type="journal article" date="2017" name="PLoS Biol.">
        <title>The sea cucumber genome provides insights into morphological evolution and visceral regeneration.</title>
        <authorList>
            <person name="Zhang X."/>
            <person name="Sun L."/>
            <person name="Yuan J."/>
            <person name="Sun Y."/>
            <person name="Gao Y."/>
            <person name="Zhang L."/>
            <person name="Li S."/>
            <person name="Dai H."/>
            <person name="Hamel J.F."/>
            <person name="Liu C."/>
            <person name="Yu Y."/>
            <person name="Liu S."/>
            <person name="Lin W."/>
            <person name="Guo K."/>
            <person name="Jin S."/>
            <person name="Xu P."/>
            <person name="Storey K.B."/>
            <person name="Huan P."/>
            <person name="Zhang T."/>
            <person name="Zhou Y."/>
            <person name="Zhang J."/>
            <person name="Lin C."/>
            <person name="Li X."/>
            <person name="Xing L."/>
            <person name="Huo D."/>
            <person name="Sun M."/>
            <person name="Wang L."/>
            <person name="Mercier A."/>
            <person name="Li F."/>
            <person name="Yang H."/>
            <person name="Xiang J."/>
        </authorList>
    </citation>
    <scope>NUCLEOTIDE SEQUENCE [LARGE SCALE GENOMIC DNA]</scope>
    <source>
        <strain evidence="10">Shaxun</strain>
        <tissue evidence="10">Muscle</tissue>
    </source>
</reference>
<keyword evidence="11" id="KW-1185">Reference proteome</keyword>
<evidence type="ECO:0000313" key="10">
    <source>
        <dbReference type="EMBL" id="PIK35608.1"/>
    </source>
</evidence>
<dbReference type="GO" id="GO:0005634">
    <property type="term" value="C:nucleus"/>
    <property type="evidence" value="ECO:0007669"/>
    <property type="project" value="TreeGrafter"/>
</dbReference>
<evidence type="ECO:0000256" key="6">
    <source>
        <dbReference type="ARBA" id="ARBA00023242"/>
    </source>
</evidence>
<evidence type="ECO:0000259" key="9">
    <source>
        <dbReference type="PROSITE" id="PS50217"/>
    </source>
</evidence>
<dbReference type="CDD" id="cd14700">
    <property type="entry name" value="bZIP_ATF6"/>
    <property type="match status" value="1"/>
</dbReference>
<dbReference type="SUPFAM" id="SSF57959">
    <property type="entry name" value="Leucine zipper domain"/>
    <property type="match status" value="1"/>
</dbReference>
<dbReference type="OrthoDB" id="644067at2759"/>
<dbReference type="InterPro" id="IPR004827">
    <property type="entry name" value="bZIP"/>
</dbReference>
<dbReference type="Gene3D" id="1.20.5.170">
    <property type="match status" value="1"/>
</dbReference>
<sequence>MALDYSTDVSSSFLEDNFLSAEDWGFQSDFINKDVSSEVTSLESFGITLDSQHYSAQDDVSSDSSTKSWNGLDDDFAATVDVDVKGEPCSPQLSQCSSSTESQSSQILQHELLVKLESPPLTPPHEDYPSVASAHLNGYNQDNPNHFNLVDGSIQLPTTQTQNGFIVRSSGGNPAVPNQVHIMNGNIHKGHQIVNGNINLVPTSNGVLVGNNKGVPKVVMTTNGLANGIKVQVVNGGTKRLANGTIKSGGRISSRKGLAPAPKRDANGITIHPPIVPRVEGIQMNGVPATLAVTQMSAAKAIVFSQSANGGCNLKTSCQGTVPMHQTVTVSAVRPSLSPQPPEDISDGKEMMAWKRQQRMIKNRESASLSRKKKKEYVQLLEQKMQDVAMENEMLKEENVGLKKRLCALEEEVESLRCLSPSSPSMSGKYVTCLLTVILFIGVNLSPFSLLTSNTRNDDFILTSSHHGRSLLSFEGDFENASAAQSPPDMADIIKDQYYNETLLRLHDESSQHLMRLAEVEQALLIQEALNCSFLRDEPESSTHSARSVHCLVWFTSICFSHLTRGLGGERRTKLCRQNADSTEMKCDTLLSLAGPEMSIALLFVHCAVKSKSNEKLKKVRKERRKKMMKSQEAKWQMESDERSLQIYDSFFIRHYENLINSLERRDDTYYIVSFTRDHLLLPAMSHNRTQRPKMSLVMPAGGNASMWDTPKDHMTMMQIDCEVTNTRTISVPDLKQGILENETDHILHAHKAASPPRQTILTVLPRRVPRRDHSRHHRPHLGACHLASRNFGQKKNSQFKTM</sequence>
<protein>
    <submittedName>
        <fullName evidence="10">Putative cyclic AMP-dependent transcription factor ATF-6 alpha</fullName>
    </submittedName>
</protein>
<dbReference type="GO" id="GO:0000981">
    <property type="term" value="F:DNA-binding transcription factor activity, RNA polymerase II-specific"/>
    <property type="evidence" value="ECO:0007669"/>
    <property type="project" value="TreeGrafter"/>
</dbReference>
<accession>A0A2G8JIQ0</accession>
<feature type="domain" description="BZIP" evidence="9">
    <location>
        <begin position="355"/>
        <end position="416"/>
    </location>
</feature>
<feature type="coiled-coil region" evidence="7">
    <location>
        <begin position="378"/>
        <end position="405"/>
    </location>
</feature>
<dbReference type="InterPro" id="IPR046347">
    <property type="entry name" value="bZIP_sf"/>
</dbReference>
<keyword evidence="5" id="KW-0804">Transcription</keyword>
<evidence type="ECO:0000256" key="2">
    <source>
        <dbReference type="ARBA" id="ARBA00009050"/>
    </source>
</evidence>
<evidence type="ECO:0000256" key="8">
    <source>
        <dbReference type="SAM" id="MobiDB-lite"/>
    </source>
</evidence>
<feature type="region of interest" description="Disordered" evidence="8">
    <location>
        <begin position="248"/>
        <end position="269"/>
    </location>
</feature>
<keyword evidence="7" id="KW-0175">Coiled coil</keyword>